<dbReference type="GO" id="GO:0003774">
    <property type="term" value="F:cytoskeletal motor activity"/>
    <property type="evidence" value="ECO:0007669"/>
    <property type="project" value="InterPro"/>
</dbReference>
<feature type="signal peptide" evidence="9">
    <location>
        <begin position="1"/>
        <end position="34"/>
    </location>
</feature>
<evidence type="ECO:0000256" key="3">
    <source>
        <dbReference type="ARBA" id="ARBA00022729"/>
    </source>
</evidence>
<comment type="function">
    <text evidence="1 7">Assembles around the rod to form the L-ring and probably protects the motor/basal body from shearing forces during rotation.</text>
</comment>
<evidence type="ECO:0000256" key="6">
    <source>
        <dbReference type="ARBA" id="ARBA00023237"/>
    </source>
</evidence>
<keyword evidence="4 7" id="KW-0472">Membrane</keyword>
<comment type="subcellular location">
    <subcellularLocation>
        <location evidence="7">Cell outer membrane</location>
    </subcellularLocation>
    <subcellularLocation>
        <location evidence="7">Bacterial flagellum basal body</location>
    </subcellularLocation>
</comment>
<name>A0A1H0U9D1_9BURK</name>
<keyword evidence="10" id="KW-0282">Flagellum</keyword>
<dbReference type="AlphaFoldDB" id="A0A1H0U9D1"/>
<evidence type="ECO:0000256" key="5">
    <source>
        <dbReference type="ARBA" id="ARBA00023143"/>
    </source>
</evidence>
<reference evidence="11" key="1">
    <citation type="submission" date="2016-10" db="EMBL/GenBank/DDBJ databases">
        <authorList>
            <person name="Varghese N."/>
            <person name="Submissions S."/>
        </authorList>
    </citation>
    <scope>NUCLEOTIDE SEQUENCE [LARGE SCALE GENOMIC DNA]</scope>
    <source>
        <strain evidence="11">DSM 17101</strain>
    </source>
</reference>
<dbReference type="GO" id="GO:0071973">
    <property type="term" value="P:bacterial-type flagellum-dependent cell motility"/>
    <property type="evidence" value="ECO:0007669"/>
    <property type="project" value="InterPro"/>
</dbReference>
<gene>
    <name evidence="7" type="primary">flgH</name>
    <name evidence="10" type="ORF">SAMN04489708_11854</name>
</gene>
<evidence type="ECO:0000256" key="4">
    <source>
        <dbReference type="ARBA" id="ARBA00023136"/>
    </source>
</evidence>
<feature type="chain" id="PRO_5011661626" description="Flagellar L-ring protein" evidence="9">
    <location>
        <begin position="35"/>
        <end position="204"/>
    </location>
</feature>
<comment type="subunit">
    <text evidence="7">The basal body constitutes a major portion of the flagellar organelle and consists of four rings (L,P,S, and M) mounted on a central rod.</text>
</comment>
<evidence type="ECO:0000313" key="11">
    <source>
        <dbReference type="Proteomes" id="UP000199317"/>
    </source>
</evidence>
<feature type="region of interest" description="Disordered" evidence="8">
    <location>
        <begin position="68"/>
        <end position="87"/>
    </location>
</feature>
<evidence type="ECO:0000256" key="1">
    <source>
        <dbReference type="ARBA" id="ARBA00002591"/>
    </source>
</evidence>
<dbReference type="EMBL" id="FNJL01000018">
    <property type="protein sequence ID" value="SDP62446.1"/>
    <property type="molecule type" value="Genomic_DNA"/>
</dbReference>
<dbReference type="PANTHER" id="PTHR34933:SF1">
    <property type="entry name" value="FLAGELLAR L-RING PROTEIN"/>
    <property type="match status" value="1"/>
</dbReference>
<dbReference type="PANTHER" id="PTHR34933">
    <property type="entry name" value="FLAGELLAR L-RING PROTEIN"/>
    <property type="match status" value="1"/>
</dbReference>
<evidence type="ECO:0000313" key="10">
    <source>
        <dbReference type="EMBL" id="SDP62446.1"/>
    </source>
</evidence>
<organism evidence="10 11">
    <name type="scientific">Paracidovorax cattleyae</name>
    <dbReference type="NCBI Taxonomy" id="80868"/>
    <lineage>
        <taxon>Bacteria</taxon>
        <taxon>Pseudomonadati</taxon>
        <taxon>Pseudomonadota</taxon>
        <taxon>Betaproteobacteria</taxon>
        <taxon>Burkholderiales</taxon>
        <taxon>Comamonadaceae</taxon>
        <taxon>Paracidovorax</taxon>
    </lineage>
</organism>
<evidence type="ECO:0000256" key="2">
    <source>
        <dbReference type="ARBA" id="ARBA00006929"/>
    </source>
</evidence>
<evidence type="ECO:0000256" key="9">
    <source>
        <dbReference type="SAM" id="SignalP"/>
    </source>
</evidence>
<dbReference type="Pfam" id="PF02107">
    <property type="entry name" value="FlgH"/>
    <property type="match status" value="1"/>
</dbReference>
<dbReference type="InterPro" id="IPR000527">
    <property type="entry name" value="Flag_Lring"/>
</dbReference>
<sequence length="204" mass="21942">MTAPIARWPHGRTGARIAAALCCAALVAAGAARAESLYQEQTYRPLTADNRAFRVGDALTVQVFENSSATTSADTGTRRSNGLSAELSHRSGTVGQTGIGVNGTFDGGGRTQRTNRVLATLTVSVQEILPNGDLRVAGEQLLTVNQEPQKVTLEGRVRPFDISDGNVVLSTRLADARISYVGEGDIAERNRRPWWRNLLDMMGF</sequence>
<keyword evidence="11" id="KW-1185">Reference proteome</keyword>
<keyword evidence="3 9" id="KW-0732">Signal</keyword>
<dbReference type="PRINTS" id="PR01008">
    <property type="entry name" value="FLGLRINGFLGH"/>
</dbReference>
<keyword evidence="10" id="KW-0969">Cilium</keyword>
<keyword evidence="10" id="KW-0966">Cell projection</keyword>
<comment type="similarity">
    <text evidence="2 7">Belongs to the FlgH family.</text>
</comment>
<dbReference type="GO" id="GO:0009279">
    <property type="term" value="C:cell outer membrane"/>
    <property type="evidence" value="ECO:0007669"/>
    <property type="project" value="UniProtKB-SubCell"/>
</dbReference>
<accession>A0A1H0U9D1</accession>
<dbReference type="HAMAP" id="MF_00415">
    <property type="entry name" value="FlgH"/>
    <property type="match status" value="1"/>
</dbReference>
<feature type="compositionally biased region" description="Polar residues" evidence="8">
    <location>
        <begin position="68"/>
        <end position="83"/>
    </location>
</feature>
<keyword evidence="6 7" id="KW-0998">Cell outer membrane</keyword>
<dbReference type="RefSeq" id="WP_092835799.1">
    <property type="nucleotide sequence ID" value="NZ_FNJL01000018.1"/>
</dbReference>
<protein>
    <recommendedName>
        <fullName evidence="7">Flagellar L-ring protein</fullName>
    </recommendedName>
    <alternativeName>
        <fullName evidence="7">Basal body L-ring protein</fullName>
    </alternativeName>
</protein>
<dbReference type="GO" id="GO:0009427">
    <property type="term" value="C:bacterial-type flagellum basal body, distal rod, L ring"/>
    <property type="evidence" value="ECO:0007669"/>
    <property type="project" value="InterPro"/>
</dbReference>
<keyword evidence="5 7" id="KW-0975">Bacterial flagellum</keyword>
<evidence type="ECO:0000256" key="8">
    <source>
        <dbReference type="SAM" id="MobiDB-lite"/>
    </source>
</evidence>
<evidence type="ECO:0000256" key="7">
    <source>
        <dbReference type="HAMAP-Rule" id="MF_00415"/>
    </source>
</evidence>
<dbReference type="Proteomes" id="UP000199317">
    <property type="component" value="Unassembled WGS sequence"/>
</dbReference>
<dbReference type="OrthoDB" id="9789463at2"/>
<proteinExistence type="inferred from homology"/>